<evidence type="ECO:0000313" key="1">
    <source>
        <dbReference type="EMBL" id="GIQ92538.1"/>
    </source>
</evidence>
<gene>
    <name evidence="1" type="ORF">KIPB_016365</name>
</gene>
<evidence type="ECO:0000313" key="2">
    <source>
        <dbReference type="Proteomes" id="UP000265618"/>
    </source>
</evidence>
<organism evidence="1 2">
    <name type="scientific">Kipferlia bialata</name>
    <dbReference type="NCBI Taxonomy" id="797122"/>
    <lineage>
        <taxon>Eukaryota</taxon>
        <taxon>Metamonada</taxon>
        <taxon>Carpediemonas-like organisms</taxon>
        <taxon>Kipferlia</taxon>
    </lineage>
</organism>
<reference evidence="1 2" key="1">
    <citation type="journal article" date="2018" name="PLoS ONE">
        <title>The draft genome of Kipferlia bialata reveals reductive genome evolution in fornicate parasites.</title>
        <authorList>
            <person name="Tanifuji G."/>
            <person name="Takabayashi S."/>
            <person name="Kume K."/>
            <person name="Takagi M."/>
            <person name="Nakayama T."/>
            <person name="Kamikawa R."/>
            <person name="Inagaki Y."/>
            <person name="Hashimoto T."/>
        </authorList>
    </citation>
    <scope>NUCLEOTIDE SEQUENCE [LARGE SCALE GENOMIC DNA]</scope>
    <source>
        <strain evidence="1">NY0173</strain>
    </source>
</reference>
<dbReference type="AlphaFoldDB" id="A0A9K3DB47"/>
<dbReference type="Proteomes" id="UP000265618">
    <property type="component" value="Unassembled WGS sequence"/>
</dbReference>
<protein>
    <submittedName>
        <fullName evidence="1">Uncharacterized protein</fullName>
    </submittedName>
</protein>
<name>A0A9K3DB47_9EUKA</name>
<proteinExistence type="predicted"/>
<sequence>APPPKTFYFVSDCFSPLLQSSYPLKDIMKELDITHPNTVPSLLRTAVQTECWMAVNNTVAQS</sequence>
<keyword evidence="2" id="KW-1185">Reference proteome</keyword>
<comment type="caution">
    <text evidence="1">The sequence shown here is derived from an EMBL/GenBank/DDBJ whole genome shotgun (WGS) entry which is preliminary data.</text>
</comment>
<feature type="non-terminal residue" evidence="1">
    <location>
        <position position="62"/>
    </location>
</feature>
<accession>A0A9K3DB47</accession>
<dbReference type="EMBL" id="BDIP01009934">
    <property type="protein sequence ID" value="GIQ92538.1"/>
    <property type="molecule type" value="Genomic_DNA"/>
</dbReference>
<feature type="non-terminal residue" evidence="1">
    <location>
        <position position="1"/>
    </location>
</feature>